<keyword evidence="2" id="KW-0659">Purine metabolism</keyword>
<keyword evidence="9" id="KW-1185">Reference proteome</keyword>
<evidence type="ECO:0000256" key="2">
    <source>
        <dbReference type="ARBA" id="ARBA00022631"/>
    </source>
</evidence>
<dbReference type="InterPro" id="IPR015943">
    <property type="entry name" value="WD40/YVTN_repeat-like_dom_sf"/>
</dbReference>
<feature type="region of interest" description="Disordered" evidence="5">
    <location>
        <begin position="203"/>
        <end position="243"/>
    </location>
</feature>
<dbReference type="InterPro" id="IPR018020">
    <property type="entry name" value="OHCU_decarboxylase"/>
</dbReference>
<dbReference type="Pfam" id="PF00400">
    <property type="entry name" value="WD40"/>
    <property type="match status" value="4"/>
</dbReference>
<protein>
    <submittedName>
        <fullName evidence="8">Putative WD repeat-containing protein C3H5,08c</fullName>
    </submittedName>
</protein>
<evidence type="ECO:0000313" key="8">
    <source>
        <dbReference type="EMBL" id="CRG90663.1"/>
    </source>
</evidence>
<dbReference type="InterPro" id="IPR040324">
    <property type="entry name" value="WDR44/Dgr2"/>
</dbReference>
<dbReference type="InterPro" id="IPR036322">
    <property type="entry name" value="WD40_repeat_dom_sf"/>
</dbReference>
<feature type="compositionally biased region" description="Basic and acidic residues" evidence="5">
    <location>
        <begin position="203"/>
        <end position="212"/>
    </location>
</feature>
<feature type="compositionally biased region" description="Basic and acidic residues" evidence="5">
    <location>
        <begin position="782"/>
        <end position="803"/>
    </location>
</feature>
<dbReference type="SUPFAM" id="SSF158694">
    <property type="entry name" value="UraD-Like"/>
    <property type="match status" value="1"/>
</dbReference>
<dbReference type="GO" id="GO:0006144">
    <property type="term" value="P:purine nucleobase metabolic process"/>
    <property type="evidence" value="ECO:0007669"/>
    <property type="project" value="UniProtKB-KW"/>
</dbReference>
<feature type="region of interest" description="Disordered" evidence="5">
    <location>
        <begin position="1190"/>
        <end position="1219"/>
    </location>
</feature>
<gene>
    <name evidence="8" type="ORF">PISL3812_07707</name>
</gene>
<proteinExistence type="predicted"/>
<evidence type="ECO:0000256" key="4">
    <source>
        <dbReference type="PROSITE-ProRule" id="PRU00221"/>
    </source>
</evidence>
<dbReference type="Proteomes" id="UP000054383">
    <property type="component" value="Unassembled WGS sequence"/>
</dbReference>
<feature type="repeat" description="WD" evidence="4">
    <location>
        <begin position="539"/>
        <end position="573"/>
    </location>
</feature>
<dbReference type="PROSITE" id="PS50082">
    <property type="entry name" value="WD_REPEATS_2"/>
    <property type="match status" value="3"/>
</dbReference>
<dbReference type="OMA" id="KAIWAMV"/>
<dbReference type="CDD" id="cd00200">
    <property type="entry name" value="WD40"/>
    <property type="match status" value="1"/>
</dbReference>
<dbReference type="EMBL" id="CVMT01000008">
    <property type="protein sequence ID" value="CRG90663.1"/>
    <property type="molecule type" value="Genomic_DNA"/>
</dbReference>
<name>A0A0U1M523_TALIS</name>
<organism evidence="8 9">
    <name type="scientific">Talaromyces islandicus</name>
    <name type="common">Penicillium islandicum</name>
    <dbReference type="NCBI Taxonomy" id="28573"/>
    <lineage>
        <taxon>Eukaryota</taxon>
        <taxon>Fungi</taxon>
        <taxon>Dikarya</taxon>
        <taxon>Ascomycota</taxon>
        <taxon>Pezizomycotina</taxon>
        <taxon>Eurotiomycetes</taxon>
        <taxon>Eurotiomycetidae</taxon>
        <taxon>Eurotiales</taxon>
        <taxon>Trichocomaceae</taxon>
        <taxon>Talaromyces</taxon>
        <taxon>Talaromyces sect. Islandici</taxon>
    </lineage>
</organism>
<feature type="domain" description="Oxo-4-hydroxy-4-carboxy-5-ureidoimidazoline decarboxylase" evidence="7">
    <location>
        <begin position="14"/>
        <end position="176"/>
    </location>
</feature>
<dbReference type="OrthoDB" id="1932312at2759"/>
<dbReference type="InterPro" id="IPR036778">
    <property type="entry name" value="OHCU_decarboxylase_sf"/>
</dbReference>
<evidence type="ECO:0000256" key="1">
    <source>
        <dbReference type="ARBA" id="ARBA00022574"/>
    </source>
</evidence>
<dbReference type="PANTHER" id="PTHR14221">
    <property type="entry name" value="WD REPEAT DOMAIN 44"/>
    <property type="match status" value="1"/>
</dbReference>
<evidence type="ECO:0000259" key="6">
    <source>
        <dbReference type="Pfam" id="PF05486"/>
    </source>
</evidence>
<feature type="repeat" description="WD" evidence="4">
    <location>
        <begin position="499"/>
        <end position="539"/>
    </location>
</feature>
<feature type="region of interest" description="Disordered" evidence="5">
    <location>
        <begin position="993"/>
        <end position="1103"/>
    </location>
</feature>
<feature type="region of interest" description="Disordered" evidence="5">
    <location>
        <begin position="292"/>
        <end position="337"/>
    </location>
</feature>
<evidence type="ECO:0000313" key="9">
    <source>
        <dbReference type="Proteomes" id="UP000054383"/>
    </source>
</evidence>
<dbReference type="SUPFAM" id="SSF50978">
    <property type="entry name" value="WD40 repeat-like"/>
    <property type="match status" value="1"/>
</dbReference>
<sequence length="1219" mass="131558">MSSPTLPSISSLLSLPASDQLQALDTLFEPSAELHALVQPILSAQTFSTYSQLVDAIQNKFSELAADSTTAKKQTLYGILGSHPRLGAPSPAAQANLSELSRREQANLNSSNNSTDGPSAADLAAQLASLNKEYEETYPGLRYVTFVNGRGRDVIMVDMRRRISRANIELEVQDNIQGYVLPRAIHIPMAEVLIMADDAEKHDGVTSKKTDSTRLSSALGRSNSSNGIASPATLHVDQEDGDSNARQSLTLTAQIDAASGQSQSSPDNLNASSESPIDPLSQHILKRTQTERSIPLKLRSQPSHGQDSVGDGTKPGPTEQTVNRADSVGGVKPSKEKKNRVSFLSRFIGTKKGQTSNTADNVSEAAADEASGMDDLFAHPIGFIPRFPPPPKYIKVKAHSKKQKTFDKVFLAQELSNNDEDVGKDEPKSSNKAIWAMVFSKDGKYLATAGQDKVVRVWAVITNAQDREAHEQEEEEGAKGDGGWRLTAPVFKAKPIREYTGHTGSVLDLSWSKNNFLLSSSMDWTVRLWHVSRSECLCCFKHSDFVTSIQFHPRDDRFFLAGSLDSKLRLWSIPDKSVAFWATVRDMITAVAFTPDGKYSIAGCLNGLCILYETDGLKANAQVHVRSARGKNAKGSKITGIDTMFHPPNDPNGEVKLLITSNDSRIRLYNFRDRNLEAKYRGNENSTSQIRASFSDDGKFIICGSEDRRTYIWSTGSVDREPDKRAVEELETRTSIVTSAIMAPIATKQLLGLSGDPLYDLCNPPPITLVSQADSNPSSMYSEKKGTKPKPLVEFERPIDNPKTKQGSPSYIARSAHPDGNIILAADYSGRIKVFRQDCAYKKRPSDWDAGSTFSKKFLGRSNSARHSIASSIGRESKTPSERILAWRSSVTGTELASLNSPAGTIRSHSPRKSRSQNRVSSPDGSVATKTQSGYASPRTDSVENVSEMTPNKDDNKTPRPRAETDNLNNIPQFSEYGHSNAFWTKGAEFARSATLQQQGQEQRRHRQLDPNAQNDPARRISSVPSALSSDLSSSGPSHDDSGEDDEVLRCPRCRGTNFRATKARGKQKLTRITTKYSYPSSSSSSKGNTNSKRITTQDPTTATTTTPIATLTLKTFNPVTGICLKYRTNKAAEVGRLISGLGKLAAGTKISSSSAAVGLGEESATVPAAGAATGAATAGDVEMTDAPAAASTGVGVGGTGAGAGGGGGKKKKGGKGKR</sequence>
<feature type="compositionally biased region" description="Gly residues" evidence="5">
    <location>
        <begin position="1195"/>
        <end position="1208"/>
    </location>
</feature>
<feature type="compositionally biased region" description="Low complexity" evidence="5">
    <location>
        <begin position="1022"/>
        <end position="1037"/>
    </location>
</feature>
<dbReference type="Gene3D" id="1.10.3330.10">
    <property type="entry name" value="Oxo-4-hydroxy-4-carboxy-5-ureidoimidazoline decarboxylase"/>
    <property type="match status" value="1"/>
</dbReference>
<feature type="compositionally biased region" description="Polar residues" evidence="5">
    <location>
        <begin position="917"/>
        <end position="950"/>
    </location>
</feature>
<dbReference type="InterPro" id="IPR001680">
    <property type="entry name" value="WD40_rpt"/>
</dbReference>
<feature type="compositionally biased region" description="Basic and acidic residues" evidence="5">
    <location>
        <begin position="951"/>
        <end position="965"/>
    </location>
</feature>
<dbReference type="PROSITE" id="PS50294">
    <property type="entry name" value="WD_REPEATS_REGION"/>
    <property type="match status" value="3"/>
</dbReference>
<dbReference type="STRING" id="28573.A0A0U1M523"/>
<feature type="compositionally biased region" description="Polar residues" evidence="5">
    <location>
        <begin position="256"/>
        <end position="275"/>
    </location>
</feature>
<dbReference type="Pfam" id="PF09349">
    <property type="entry name" value="OHCU_decarbox"/>
    <property type="match status" value="1"/>
</dbReference>
<feature type="region of interest" description="Disordered" evidence="5">
    <location>
        <begin position="898"/>
        <end position="974"/>
    </location>
</feature>
<keyword evidence="3" id="KW-0677">Repeat</keyword>
<feature type="compositionally biased region" description="Basic residues" evidence="5">
    <location>
        <begin position="1209"/>
        <end position="1219"/>
    </location>
</feature>
<dbReference type="Gene3D" id="2.130.10.10">
    <property type="entry name" value="YVTN repeat-like/Quinoprotein amine dehydrogenase"/>
    <property type="match status" value="1"/>
</dbReference>
<evidence type="ECO:0000256" key="5">
    <source>
        <dbReference type="SAM" id="MobiDB-lite"/>
    </source>
</evidence>
<dbReference type="FunFam" id="2.130.10.10:FF:000697">
    <property type="entry name" value="WD repeat protein, variant"/>
    <property type="match status" value="1"/>
</dbReference>
<dbReference type="AlphaFoldDB" id="A0A0U1M523"/>
<dbReference type="Pfam" id="PF05486">
    <property type="entry name" value="SRP9-21"/>
    <property type="match status" value="1"/>
</dbReference>
<feature type="region of interest" description="Disordered" evidence="5">
    <location>
        <begin position="256"/>
        <end position="279"/>
    </location>
</feature>
<evidence type="ECO:0000259" key="7">
    <source>
        <dbReference type="Pfam" id="PF09349"/>
    </source>
</evidence>
<reference evidence="8 9" key="1">
    <citation type="submission" date="2015-04" db="EMBL/GenBank/DDBJ databases">
        <authorList>
            <person name="Syromyatnikov M.Y."/>
            <person name="Popov V.N."/>
        </authorList>
    </citation>
    <scope>NUCLEOTIDE SEQUENCE [LARGE SCALE GENOMIC DNA]</scope>
    <source>
        <strain evidence="8">WF-38-12</strain>
    </source>
</reference>
<keyword evidence="1 4" id="KW-0853">WD repeat</keyword>
<feature type="compositionally biased region" description="Low complexity" evidence="5">
    <location>
        <begin position="1074"/>
        <end position="1103"/>
    </location>
</feature>
<feature type="repeat" description="WD" evidence="4">
    <location>
        <begin position="427"/>
        <end position="468"/>
    </location>
</feature>
<feature type="domain" description="SRP9" evidence="6">
    <location>
        <begin position="1071"/>
        <end position="1147"/>
    </location>
</feature>
<feature type="region of interest" description="Disordered" evidence="5">
    <location>
        <begin position="773"/>
        <end position="810"/>
    </location>
</feature>
<feature type="compositionally biased region" description="Polar residues" evidence="5">
    <location>
        <begin position="213"/>
        <end position="228"/>
    </location>
</feature>
<evidence type="ECO:0000256" key="3">
    <source>
        <dbReference type="ARBA" id="ARBA00022737"/>
    </source>
</evidence>
<dbReference type="SMART" id="SM00320">
    <property type="entry name" value="WD40"/>
    <property type="match status" value="6"/>
</dbReference>
<dbReference type="PANTHER" id="PTHR14221:SF0">
    <property type="entry name" value="WD REPEAT-CONTAINING PROTEIN 44"/>
    <property type="match status" value="1"/>
</dbReference>
<accession>A0A0U1M523</accession>
<dbReference type="InterPro" id="IPR039432">
    <property type="entry name" value="SRP9_dom"/>
</dbReference>